<organism evidence="1">
    <name type="scientific">Micromonospora sp. HUAS YX12</name>
    <dbReference type="NCBI Taxonomy" id="3156396"/>
    <lineage>
        <taxon>Bacteria</taxon>
        <taxon>Bacillati</taxon>
        <taxon>Actinomycetota</taxon>
        <taxon>Actinomycetes</taxon>
        <taxon>Micromonosporales</taxon>
        <taxon>Micromonosporaceae</taxon>
        <taxon>Micromonospora</taxon>
    </lineage>
</organism>
<dbReference type="AlphaFoldDB" id="A0AAU7QV12"/>
<proteinExistence type="predicted"/>
<reference evidence="1" key="1">
    <citation type="submission" date="2024-06" db="EMBL/GenBank/DDBJ databases">
        <title>Micromonospora sp. strain HUAS YX12 genome sequences.</title>
        <authorList>
            <person name="Mo P."/>
        </authorList>
    </citation>
    <scope>NUCLEOTIDE SEQUENCE</scope>
    <source>
        <strain evidence="1">HUAS YX12</strain>
    </source>
</reference>
<sequence length="130" mass="13943">MDDPLVLAATTLVAWATTELAQGARSAVSGLTEFLRHRFRHEQAAQQTVEVALRHPTTDTVQRLAELLEQETLRDPLFDAEFRARFAKVQAIVAANQGDVTNTVSGDVSGSVVQARDVHGGISFGGCTGP</sequence>
<accession>A0AAU7QV12</accession>
<evidence type="ECO:0000313" key="1">
    <source>
        <dbReference type="EMBL" id="XBT79857.1"/>
    </source>
</evidence>
<protein>
    <submittedName>
        <fullName evidence="1">Uncharacterized protein</fullName>
    </submittedName>
</protein>
<name>A0AAU7QV12_9ACTN</name>
<gene>
    <name evidence="1" type="ORF">ABIH81_19585</name>
</gene>
<dbReference type="EMBL" id="CP157974">
    <property type="protein sequence ID" value="XBT79857.1"/>
    <property type="molecule type" value="Genomic_DNA"/>
</dbReference>
<dbReference type="RefSeq" id="WP_349876348.1">
    <property type="nucleotide sequence ID" value="NZ_CP157974.1"/>
</dbReference>